<protein>
    <submittedName>
        <fullName evidence="1">Uncharacterized protein</fullName>
    </submittedName>
</protein>
<evidence type="ECO:0000313" key="2">
    <source>
        <dbReference type="Proteomes" id="UP000245626"/>
    </source>
</evidence>
<reference evidence="1 2" key="1">
    <citation type="journal article" date="2018" name="Mol. Biol. Evol.">
        <title>Broad Genomic Sampling Reveals a Smut Pathogenic Ancestry of the Fungal Clade Ustilaginomycotina.</title>
        <authorList>
            <person name="Kijpornyongpan T."/>
            <person name="Mondo S.J."/>
            <person name="Barry K."/>
            <person name="Sandor L."/>
            <person name="Lee J."/>
            <person name="Lipzen A."/>
            <person name="Pangilinan J."/>
            <person name="LaButti K."/>
            <person name="Hainaut M."/>
            <person name="Henrissat B."/>
            <person name="Grigoriev I.V."/>
            <person name="Spatafora J.W."/>
            <person name="Aime M.C."/>
        </authorList>
    </citation>
    <scope>NUCLEOTIDE SEQUENCE [LARGE SCALE GENOMIC DNA]</scope>
    <source>
        <strain evidence="1 2">SA 807</strain>
    </source>
</reference>
<organism evidence="1 2">
    <name type="scientific">Violaceomyces palustris</name>
    <dbReference type="NCBI Taxonomy" id="1673888"/>
    <lineage>
        <taxon>Eukaryota</taxon>
        <taxon>Fungi</taxon>
        <taxon>Dikarya</taxon>
        <taxon>Basidiomycota</taxon>
        <taxon>Ustilaginomycotina</taxon>
        <taxon>Ustilaginomycetes</taxon>
        <taxon>Violaceomycetales</taxon>
        <taxon>Violaceomycetaceae</taxon>
        <taxon>Violaceomyces</taxon>
    </lineage>
</organism>
<name>A0ACD0NWP5_9BASI</name>
<dbReference type="EMBL" id="KZ819953">
    <property type="protein sequence ID" value="PWN50248.1"/>
    <property type="molecule type" value="Genomic_DNA"/>
</dbReference>
<gene>
    <name evidence="1" type="ORF">IE53DRAFT_411053</name>
</gene>
<proteinExistence type="predicted"/>
<accession>A0ACD0NWP5</accession>
<evidence type="ECO:0000313" key="1">
    <source>
        <dbReference type="EMBL" id="PWN50248.1"/>
    </source>
</evidence>
<keyword evidence="2" id="KW-1185">Reference proteome</keyword>
<dbReference type="Proteomes" id="UP000245626">
    <property type="component" value="Unassembled WGS sequence"/>
</dbReference>
<sequence length="871" mass="96706">MPHSIELDTVFESNLDPLRFSFNDNVPQKAPVQKTFSDVDERFVTVTGGLRRQALSPVQSEHDLNNRSQTSLHNPNPKLATVRQRSYDTHAKDASLDTAVTSDAASIRAESRFHDAASIKGDVKESSTSKTLSQDDVFREFYRREQRGHVIRPVHRVSTDGRDADDSEDSDADMRSILTASTSRSRSYRGGAGGVFMDARSDRNGYTVNGPSRNPNGAQIRKRSDTAGKESDRSLPSYLNEPYQGFQSPVSMDTRSMASHRLYRDDQPVFTPASFFKSVRNEAADAMSVTSSKMSSYPEHFPDLSLVKPGQPTSFTLPDSHVRRDFEFSTKKLMNVGVFEQLLQDPMGRFRFQQYLEGTGDVAGLQKLAVINDTHAMRDNIERTRAIALAIHRAYLSPSAEAASHFDQEKREMALNSLRVLMNVASPFDMICSQAINELYRKQFSAFIRVKIAENAKVRLSSVIGGEDRGDLGEVFCVTNPRLPDHPIVLCSDAFCKMTGYTREMIIGRNCRFLQGKETAPESVQKLRDALNAGEPCVELLLNYRRDSTPFWNLLSMIPLRDTAGRVEYYIGAQITVTGCLASKSSLSYLIGASTDRNFGAEEDEFADTLKNASRVSKLTPEVAQIAARQLGIDPSQLSMGEADSAVMRKAGRTAAGQKEDYAVVGPNGAITNGTLSPNPTASLGRRLRDKLWGSKYSHFEHFNQRIGGAESHLSNAPLPIEEHASRFEQVYSNLLLFRRDSKRIIFLSKALLVTLGYPMSSPKHEYASSLLGKDFLSLIDTGDKTSTKHLRDALRVAIDRSVPYTCSVGMALSSKAQKRARRNAATIESRARPDDLGSSAFRDVGIKRGTLHLTPCELRQSRLPLPIKLQ</sequence>